<dbReference type="AlphaFoldDB" id="A0A5C1YTA2"/>
<protein>
    <submittedName>
        <fullName evidence="1">Uncharacterized protein</fullName>
    </submittedName>
</protein>
<accession>A0A5C1YTA2</accession>
<proteinExistence type="predicted"/>
<dbReference type="OrthoDB" id="7280620at2"/>
<organism evidence="1 2">
    <name type="scientific">Acetobacter vaccinii</name>
    <dbReference type="NCBI Taxonomy" id="2592655"/>
    <lineage>
        <taxon>Bacteria</taxon>
        <taxon>Pseudomonadati</taxon>
        <taxon>Pseudomonadota</taxon>
        <taxon>Alphaproteobacteria</taxon>
        <taxon>Acetobacterales</taxon>
        <taxon>Acetobacteraceae</taxon>
        <taxon>Acetobacter</taxon>
    </lineage>
</organism>
<geneLocation type="plasmid" evidence="1">
    <name>unnamed1</name>
</geneLocation>
<reference evidence="1 2" key="1">
    <citation type="submission" date="2019-09" db="EMBL/GenBank/DDBJ databases">
        <title>Genome sequencing of strain KACC 21233.</title>
        <authorList>
            <person name="Heo J."/>
            <person name="Kim S.-J."/>
            <person name="Kim J.-S."/>
            <person name="Hong S.-B."/>
            <person name="Kwon S.-W."/>
        </authorList>
    </citation>
    <scope>NUCLEOTIDE SEQUENCE [LARGE SCALE GENOMIC DNA]</scope>
    <source>
        <strain evidence="1 2">KACC 21233</strain>
        <plasmid evidence="1 2">unnamed1</plasmid>
    </source>
</reference>
<sequence length="70" mass="7736">MASAVRKGNFVYVYDEQGRQLTTIAAGGGSHDGLQGYTATTVSVRKGSFIYIYIYIYDERSHQKSAIPAR</sequence>
<dbReference type="KEGG" id="acek:FLP30_13105"/>
<keyword evidence="2" id="KW-1185">Reference proteome</keyword>
<dbReference type="EMBL" id="CP043507">
    <property type="protein sequence ID" value="QEO18878.1"/>
    <property type="molecule type" value="Genomic_DNA"/>
</dbReference>
<evidence type="ECO:0000313" key="2">
    <source>
        <dbReference type="Proteomes" id="UP000324536"/>
    </source>
</evidence>
<gene>
    <name evidence="1" type="ORF">FLP30_13105</name>
</gene>
<keyword evidence="1" id="KW-0614">Plasmid</keyword>
<name>A0A5C1YTA2_9PROT</name>
<dbReference type="Proteomes" id="UP000324536">
    <property type="component" value="Plasmid unnamed1"/>
</dbReference>
<evidence type="ECO:0000313" key="1">
    <source>
        <dbReference type="EMBL" id="QEO18878.1"/>
    </source>
</evidence>